<name>A0AB39RE00_9ACTN</name>
<organism evidence="1">
    <name type="scientific">Streptomyces sp. R41</name>
    <dbReference type="NCBI Taxonomy" id="3238632"/>
    <lineage>
        <taxon>Bacteria</taxon>
        <taxon>Bacillati</taxon>
        <taxon>Actinomycetota</taxon>
        <taxon>Actinomycetes</taxon>
        <taxon>Kitasatosporales</taxon>
        <taxon>Streptomycetaceae</taxon>
        <taxon>Streptomyces</taxon>
    </lineage>
</organism>
<gene>
    <name evidence="1" type="ORF">AB5J53_17975</name>
</gene>
<protein>
    <submittedName>
        <fullName evidence="1">Uncharacterized protein</fullName>
    </submittedName>
</protein>
<evidence type="ECO:0000313" key="1">
    <source>
        <dbReference type="EMBL" id="XDQ53417.1"/>
    </source>
</evidence>
<accession>A0AB39RE00</accession>
<reference evidence="1" key="1">
    <citation type="submission" date="2024-07" db="EMBL/GenBank/DDBJ databases">
        <authorList>
            <person name="Yu S.T."/>
        </authorList>
    </citation>
    <scope>NUCLEOTIDE SEQUENCE</scope>
    <source>
        <strain evidence="1">R41</strain>
    </source>
</reference>
<sequence length="122" mass="13507">MTLGLLPLCFRLPARLRRTYERAAWTERVGELLEGQDGARRLSLRRVQGFVGSMACWLLLIGLATHQVMPPVMLVPPAVVQWARSRATANWERVNAAALWQAVPGMFGTRGPVFRVPADGGI</sequence>
<dbReference type="EMBL" id="CP163443">
    <property type="protein sequence ID" value="XDQ53417.1"/>
    <property type="molecule type" value="Genomic_DNA"/>
</dbReference>
<proteinExistence type="predicted"/>
<dbReference type="AlphaFoldDB" id="A0AB39RE00"/>
<dbReference type="RefSeq" id="WP_369246670.1">
    <property type="nucleotide sequence ID" value="NZ_CP163443.1"/>
</dbReference>